<keyword evidence="2" id="KW-1133">Transmembrane helix</keyword>
<comment type="subcellular location">
    <subcellularLocation>
        <location evidence="1">Membrane</location>
        <topology evidence="1">Single-pass membrane protein</topology>
    </subcellularLocation>
</comment>
<evidence type="ECO:0000313" key="4">
    <source>
        <dbReference type="Proteomes" id="UP001596230"/>
    </source>
</evidence>
<reference evidence="4" key="1">
    <citation type="journal article" date="2019" name="Int. J. Syst. Evol. Microbiol.">
        <title>The Global Catalogue of Microorganisms (GCM) 10K type strain sequencing project: providing services to taxonomists for standard genome sequencing and annotation.</title>
        <authorList>
            <consortium name="The Broad Institute Genomics Platform"/>
            <consortium name="The Broad Institute Genome Sequencing Center for Infectious Disease"/>
            <person name="Wu L."/>
            <person name="Ma J."/>
        </authorList>
    </citation>
    <scope>NUCLEOTIDE SEQUENCE [LARGE SCALE GENOMIC DNA]</scope>
    <source>
        <strain evidence="4">CGMCC 1.18518</strain>
    </source>
</reference>
<keyword evidence="2" id="KW-0812">Transmembrane</keyword>
<accession>A0ABW1VWH1</accession>
<name>A0ABW1VWH1_9GAMM</name>
<comment type="caution">
    <text evidence="3">The sequence shown here is derived from an EMBL/GenBank/DDBJ whole genome shotgun (WGS) entry which is preliminary data.</text>
</comment>
<gene>
    <name evidence="3" type="ORF">ACFP9W_08185</name>
</gene>
<dbReference type="Proteomes" id="UP001596230">
    <property type="component" value="Unassembled WGS sequence"/>
</dbReference>
<evidence type="ECO:0000313" key="3">
    <source>
        <dbReference type="EMBL" id="MFC6378067.1"/>
    </source>
</evidence>
<dbReference type="RefSeq" id="WP_371813109.1">
    <property type="nucleotide sequence ID" value="NZ_JBHSUB010000008.1"/>
</dbReference>
<feature type="transmembrane region" description="Helical" evidence="2">
    <location>
        <begin position="45"/>
        <end position="63"/>
    </location>
</feature>
<keyword evidence="2" id="KW-0472">Membrane</keyword>
<dbReference type="NCBIfam" id="TIGR02532">
    <property type="entry name" value="IV_pilin_GFxxxE"/>
    <property type="match status" value="1"/>
</dbReference>
<dbReference type="InterPro" id="IPR045584">
    <property type="entry name" value="Pilin-like"/>
</dbReference>
<organism evidence="3 4">
    <name type="scientific">Tatumella terrea</name>
    <dbReference type="NCBI Taxonomy" id="419007"/>
    <lineage>
        <taxon>Bacteria</taxon>
        <taxon>Pseudomonadati</taxon>
        <taxon>Pseudomonadota</taxon>
        <taxon>Gammaproteobacteria</taxon>
        <taxon>Enterobacterales</taxon>
        <taxon>Erwiniaceae</taxon>
        <taxon>Tatumella</taxon>
    </lineage>
</organism>
<evidence type="ECO:0000256" key="2">
    <source>
        <dbReference type="SAM" id="Phobius"/>
    </source>
</evidence>
<evidence type="ECO:0000256" key="1">
    <source>
        <dbReference type="ARBA" id="ARBA00004167"/>
    </source>
</evidence>
<dbReference type="SUPFAM" id="SSF54523">
    <property type="entry name" value="Pili subunits"/>
    <property type="match status" value="1"/>
</dbReference>
<protein>
    <submittedName>
        <fullName evidence="3">Prepilin-type N-terminal cleavage/methylation domain-containing protein</fullName>
    </submittedName>
</protein>
<dbReference type="EMBL" id="JBHSUB010000008">
    <property type="protein sequence ID" value="MFC6378067.1"/>
    <property type="molecule type" value="Genomic_DNA"/>
</dbReference>
<proteinExistence type="predicted"/>
<keyword evidence="4" id="KW-1185">Reference proteome</keyword>
<sequence length="189" mass="20985">MTGLFLRSRPEAVALPEYRLLFLPHTADMNNNTHLSSDGFTLPELALVLLITALLAGGGGLFWQGWREQQQLAETATGLQVFLAGVREVANRTNRHLPLAIYRSGDIWCVDTRPQAERNGCLRTARFVWRAPYPQIQLLAVLGEPGFYGRRNVARAGSLEFGTPARRMRVIISSRARIRLCQPAAGGCE</sequence>
<dbReference type="InterPro" id="IPR012902">
    <property type="entry name" value="N_methyl_site"/>
</dbReference>